<sequence>MRGGGQVIASLFSRRSSGSDQTTPTLTSSISTRRKPSLARLSTFSSVEERPKRSPPPSTPQKPFSPASGMGSPAATPAWMKPLHLVEVDDDKSIFMNVHGEEWRDHSLCLYCFRQHGNFHRVQRYGCEVCGREEILKNHYWEEPY</sequence>
<gene>
    <name evidence="2" type="ORF">BU26DRAFT_301124</name>
</gene>
<evidence type="ECO:0000313" key="3">
    <source>
        <dbReference type="Proteomes" id="UP000800094"/>
    </source>
</evidence>
<proteinExistence type="predicted"/>
<dbReference type="GeneID" id="54575115"/>
<keyword evidence="3" id="KW-1185">Reference proteome</keyword>
<reference evidence="2" key="1">
    <citation type="journal article" date="2020" name="Stud. Mycol.">
        <title>101 Dothideomycetes genomes: a test case for predicting lifestyles and emergence of pathogens.</title>
        <authorList>
            <person name="Haridas S."/>
            <person name="Albert R."/>
            <person name="Binder M."/>
            <person name="Bloem J."/>
            <person name="Labutti K."/>
            <person name="Salamov A."/>
            <person name="Andreopoulos B."/>
            <person name="Baker S."/>
            <person name="Barry K."/>
            <person name="Bills G."/>
            <person name="Bluhm B."/>
            <person name="Cannon C."/>
            <person name="Castanera R."/>
            <person name="Culley D."/>
            <person name="Daum C."/>
            <person name="Ezra D."/>
            <person name="Gonzalez J."/>
            <person name="Henrissat B."/>
            <person name="Kuo A."/>
            <person name="Liang C."/>
            <person name="Lipzen A."/>
            <person name="Lutzoni F."/>
            <person name="Magnuson J."/>
            <person name="Mondo S."/>
            <person name="Nolan M."/>
            <person name="Ohm R."/>
            <person name="Pangilinan J."/>
            <person name="Park H.-J."/>
            <person name="Ramirez L."/>
            <person name="Alfaro M."/>
            <person name="Sun H."/>
            <person name="Tritt A."/>
            <person name="Yoshinaga Y."/>
            <person name="Zwiers L.-H."/>
            <person name="Turgeon B."/>
            <person name="Goodwin S."/>
            <person name="Spatafora J."/>
            <person name="Crous P."/>
            <person name="Grigoriev I."/>
        </authorList>
    </citation>
    <scope>NUCLEOTIDE SEQUENCE</scope>
    <source>
        <strain evidence="2">CBS 122368</strain>
    </source>
</reference>
<feature type="region of interest" description="Disordered" evidence="1">
    <location>
        <begin position="1"/>
        <end position="76"/>
    </location>
</feature>
<accession>A0A6A6IJQ8</accession>
<name>A0A6A6IJQ8_9PLEO</name>
<dbReference type="EMBL" id="ML987194">
    <property type="protein sequence ID" value="KAF2250407.1"/>
    <property type="molecule type" value="Genomic_DNA"/>
</dbReference>
<feature type="compositionally biased region" description="Polar residues" evidence="1">
    <location>
        <begin position="13"/>
        <end position="31"/>
    </location>
</feature>
<evidence type="ECO:0000256" key="1">
    <source>
        <dbReference type="SAM" id="MobiDB-lite"/>
    </source>
</evidence>
<protein>
    <submittedName>
        <fullName evidence="2">Uncharacterized protein</fullName>
    </submittedName>
</protein>
<evidence type="ECO:0000313" key="2">
    <source>
        <dbReference type="EMBL" id="KAF2250407.1"/>
    </source>
</evidence>
<dbReference type="RefSeq" id="XP_033685411.1">
    <property type="nucleotide sequence ID" value="XM_033821785.1"/>
</dbReference>
<dbReference type="AlphaFoldDB" id="A0A6A6IJQ8"/>
<dbReference type="OrthoDB" id="3688221at2759"/>
<organism evidence="2 3">
    <name type="scientific">Trematosphaeria pertusa</name>
    <dbReference type="NCBI Taxonomy" id="390896"/>
    <lineage>
        <taxon>Eukaryota</taxon>
        <taxon>Fungi</taxon>
        <taxon>Dikarya</taxon>
        <taxon>Ascomycota</taxon>
        <taxon>Pezizomycotina</taxon>
        <taxon>Dothideomycetes</taxon>
        <taxon>Pleosporomycetidae</taxon>
        <taxon>Pleosporales</taxon>
        <taxon>Massarineae</taxon>
        <taxon>Trematosphaeriaceae</taxon>
        <taxon>Trematosphaeria</taxon>
    </lineage>
</organism>
<dbReference type="Proteomes" id="UP000800094">
    <property type="component" value="Unassembled WGS sequence"/>
</dbReference>